<keyword evidence="2" id="KW-0812">Transmembrane</keyword>
<feature type="transmembrane region" description="Helical" evidence="2">
    <location>
        <begin position="281"/>
        <end position="303"/>
    </location>
</feature>
<gene>
    <name evidence="3" type="ORF">BCR32DRAFT_307857</name>
</gene>
<dbReference type="EMBL" id="MCFG01000066">
    <property type="protein sequence ID" value="ORX83748.1"/>
    <property type="molecule type" value="Genomic_DNA"/>
</dbReference>
<proteinExistence type="predicted"/>
<comment type="caution">
    <text evidence="3">The sequence shown here is derived from an EMBL/GenBank/DDBJ whole genome shotgun (WGS) entry which is preliminary data.</text>
</comment>
<evidence type="ECO:0008006" key="5">
    <source>
        <dbReference type="Google" id="ProtNLM"/>
    </source>
</evidence>
<feature type="compositionally biased region" description="Polar residues" evidence="1">
    <location>
        <begin position="481"/>
        <end position="493"/>
    </location>
</feature>
<organism evidence="3 4">
    <name type="scientific">Anaeromyces robustus</name>
    <dbReference type="NCBI Taxonomy" id="1754192"/>
    <lineage>
        <taxon>Eukaryota</taxon>
        <taxon>Fungi</taxon>
        <taxon>Fungi incertae sedis</taxon>
        <taxon>Chytridiomycota</taxon>
        <taxon>Chytridiomycota incertae sedis</taxon>
        <taxon>Neocallimastigomycetes</taxon>
        <taxon>Neocallimastigales</taxon>
        <taxon>Neocallimastigaceae</taxon>
        <taxon>Anaeromyces</taxon>
    </lineage>
</organism>
<keyword evidence="2" id="KW-1133">Transmembrane helix</keyword>
<dbReference type="Gene3D" id="3.40.190.10">
    <property type="entry name" value="Periplasmic binding protein-like II"/>
    <property type="match status" value="1"/>
</dbReference>
<name>A0A1Y1XDC2_9FUNG</name>
<dbReference type="SUPFAM" id="SSF53850">
    <property type="entry name" value="Periplasmic binding protein-like II"/>
    <property type="match status" value="1"/>
</dbReference>
<reference evidence="3 4" key="2">
    <citation type="submission" date="2016-08" db="EMBL/GenBank/DDBJ databases">
        <title>Pervasive Adenine N6-methylation of Active Genes in Fungi.</title>
        <authorList>
            <consortium name="DOE Joint Genome Institute"/>
            <person name="Mondo S.J."/>
            <person name="Dannebaum R.O."/>
            <person name="Kuo R.C."/>
            <person name="Labutti K."/>
            <person name="Haridas S."/>
            <person name="Kuo A."/>
            <person name="Salamov A."/>
            <person name="Ahrendt S.R."/>
            <person name="Lipzen A."/>
            <person name="Sullivan W."/>
            <person name="Andreopoulos W.B."/>
            <person name="Clum A."/>
            <person name="Lindquist E."/>
            <person name="Daum C."/>
            <person name="Ramamoorthy G.K."/>
            <person name="Gryganskyi A."/>
            <person name="Culley D."/>
            <person name="Magnuson J.K."/>
            <person name="James T.Y."/>
            <person name="O'Malley M.A."/>
            <person name="Stajich J.E."/>
            <person name="Spatafora J.W."/>
            <person name="Visel A."/>
            <person name="Grigoriev I.V."/>
        </authorList>
    </citation>
    <scope>NUCLEOTIDE SEQUENCE [LARGE SCALE GENOMIC DNA]</scope>
    <source>
        <strain evidence="3 4">S4</strain>
    </source>
</reference>
<evidence type="ECO:0000313" key="3">
    <source>
        <dbReference type="EMBL" id="ORX83748.1"/>
    </source>
</evidence>
<evidence type="ECO:0000256" key="2">
    <source>
        <dbReference type="SAM" id="Phobius"/>
    </source>
</evidence>
<reference evidence="3 4" key="1">
    <citation type="submission" date="2016-08" db="EMBL/GenBank/DDBJ databases">
        <title>A Parts List for Fungal Cellulosomes Revealed by Comparative Genomics.</title>
        <authorList>
            <consortium name="DOE Joint Genome Institute"/>
            <person name="Haitjema C.H."/>
            <person name="Gilmore S.P."/>
            <person name="Henske J.K."/>
            <person name="Solomon K.V."/>
            <person name="De Groot R."/>
            <person name="Kuo A."/>
            <person name="Mondo S.J."/>
            <person name="Salamov A.A."/>
            <person name="Labutti K."/>
            <person name="Zhao Z."/>
            <person name="Chiniquy J."/>
            <person name="Barry K."/>
            <person name="Brewer H.M."/>
            <person name="Purvine S.O."/>
            <person name="Wright A.T."/>
            <person name="Boxma B."/>
            <person name="Van Alen T."/>
            <person name="Hackstein J.H."/>
            <person name="Baker S.E."/>
            <person name="Grigoriev I.V."/>
            <person name="O'Malley M.A."/>
        </authorList>
    </citation>
    <scope>NUCLEOTIDE SEQUENCE [LARGE SCALE GENOMIC DNA]</scope>
    <source>
        <strain evidence="3 4">S4</strain>
    </source>
</reference>
<feature type="transmembrane region" description="Helical" evidence="2">
    <location>
        <begin position="241"/>
        <end position="260"/>
    </location>
</feature>
<evidence type="ECO:0000313" key="4">
    <source>
        <dbReference type="Proteomes" id="UP000193944"/>
    </source>
</evidence>
<evidence type="ECO:0000256" key="1">
    <source>
        <dbReference type="SAM" id="MobiDB-lite"/>
    </source>
</evidence>
<keyword evidence="4" id="KW-1185">Reference proteome</keyword>
<feature type="transmembrane region" description="Helical" evidence="2">
    <location>
        <begin position="211"/>
        <end position="229"/>
    </location>
</feature>
<accession>A0A1Y1XDC2</accession>
<keyword evidence="2" id="KW-0472">Membrane</keyword>
<protein>
    <recommendedName>
        <fullName evidence="5">G-protein coupled receptors family 3 profile domain-containing protein</fullName>
    </recommendedName>
</protein>
<feature type="transmembrane region" description="Helical" evidence="2">
    <location>
        <begin position="323"/>
        <end position="349"/>
    </location>
</feature>
<sequence>MDDSTSVLNYLLMRSALFVKFWMFQKPYIDTIDHYISPMPGHKEGITSSTITSYNIGVKKKIDDKIKDKAIEIVKFLISDEFQKKIVMNGLMPSLIPRICEDEDVRDKIDCTLFNSIQMCVRKGNNLIHIDEYINTFREYIYEFIYGDKDPSYVLDKVEDISKIYYIVIDNVKSVGFIYFVMIWVFIAIMGFSLIFLFIENFAPFFKFLSDDFWIIQVLGSIITLAASFEQLNAVDINKCYLKFISISLGLTLSLIPISHKLIVSFPASTKFVIWVNRHKYCYLLFFILIDMLIFCSFYFEIYEIENVVVFDHKNFQRCKLTYISGYIVIIIEFLYKLFIFLLILLLSFIDWNIYSIYYDLRLVVAMIYVDIISLTIFCLINIIKINRYKANFYINEILILLISFSNYILLYGFRIMIAFLKKQNIKLDFINRVNDRFINSQSTVESESSISQKNNISTINKTTTNAENVTILKTNEMDNETISNNDHNSNDTSYKKTERSKIISRIMNYHYSTESSIYNPEDKRLYSGL</sequence>
<feature type="region of interest" description="Disordered" evidence="1">
    <location>
        <begin position="478"/>
        <end position="497"/>
    </location>
</feature>
<feature type="transmembrane region" description="Helical" evidence="2">
    <location>
        <begin position="398"/>
        <end position="421"/>
    </location>
</feature>
<feature type="transmembrane region" description="Helical" evidence="2">
    <location>
        <begin position="177"/>
        <end position="199"/>
    </location>
</feature>
<dbReference type="Proteomes" id="UP000193944">
    <property type="component" value="Unassembled WGS sequence"/>
</dbReference>
<feature type="transmembrane region" description="Helical" evidence="2">
    <location>
        <begin position="361"/>
        <end position="386"/>
    </location>
</feature>
<dbReference type="AlphaFoldDB" id="A0A1Y1XDC2"/>